<reference evidence="2" key="1">
    <citation type="submission" date="2023-06" db="EMBL/GenBank/DDBJ databases">
        <authorList>
            <consortium name="Lawrence Berkeley National Laboratory"/>
            <person name="Ahrendt S."/>
            <person name="Sahu N."/>
            <person name="Indic B."/>
            <person name="Wong-Bajracharya J."/>
            <person name="Merenyi Z."/>
            <person name="Ke H.-M."/>
            <person name="Monk M."/>
            <person name="Kocsube S."/>
            <person name="Drula E."/>
            <person name="Lipzen A."/>
            <person name="Balint B."/>
            <person name="Henrissat B."/>
            <person name="Andreopoulos B."/>
            <person name="Martin F.M."/>
            <person name="Harder C.B."/>
            <person name="Rigling D."/>
            <person name="Ford K.L."/>
            <person name="Foster G.D."/>
            <person name="Pangilinan J."/>
            <person name="Papanicolaou A."/>
            <person name="Barry K."/>
            <person name="LaButti K."/>
            <person name="Viragh M."/>
            <person name="Koriabine M."/>
            <person name="Yan M."/>
            <person name="Riley R."/>
            <person name="Champramary S."/>
            <person name="Plett K.L."/>
            <person name="Tsai I.J."/>
            <person name="Slot J."/>
            <person name="Sipos G."/>
            <person name="Plett J."/>
            <person name="Nagy L.G."/>
            <person name="Grigoriev I.V."/>
        </authorList>
    </citation>
    <scope>NUCLEOTIDE SEQUENCE</scope>
    <source>
        <strain evidence="2">ICMP 16352</strain>
    </source>
</reference>
<proteinExistence type="predicted"/>
<feature type="compositionally biased region" description="Polar residues" evidence="1">
    <location>
        <begin position="143"/>
        <end position="153"/>
    </location>
</feature>
<dbReference type="Proteomes" id="UP001175227">
    <property type="component" value="Unassembled WGS sequence"/>
</dbReference>
<protein>
    <submittedName>
        <fullName evidence="2">Uncharacterized protein</fullName>
    </submittedName>
</protein>
<accession>A0AA39NTE1</accession>
<evidence type="ECO:0000313" key="2">
    <source>
        <dbReference type="EMBL" id="KAK0471335.1"/>
    </source>
</evidence>
<dbReference type="AlphaFoldDB" id="A0AA39NTE1"/>
<evidence type="ECO:0000256" key="1">
    <source>
        <dbReference type="SAM" id="MobiDB-lite"/>
    </source>
</evidence>
<feature type="region of interest" description="Disordered" evidence="1">
    <location>
        <begin position="132"/>
        <end position="153"/>
    </location>
</feature>
<comment type="caution">
    <text evidence="2">The sequence shown here is derived from an EMBL/GenBank/DDBJ whole genome shotgun (WGS) entry which is preliminary data.</text>
</comment>
<keyword evidence="3" id="KW-1185">Reference proteome</keyword>
<gene>
    <name evidence="2" type="ORF">IW261DRAFT_1572210</name>
</gene>
<sequence length="374" mass="40806">MHTHPPSMTPPTPSRASIASSCLCSRRRLNVGKHLTQLYYHPRLLFPNNKRSRHELNGLDSETGTWISGDAVSEAVIDRETGIADSRERWRRVFQKGRMDGSRGVEGAQVCADAGSGQSCCMHTLTRTDTSAAGSGGAESLAPPTSNAAGSMSSSTRISRLIAGKHVSKNSSPKWQVRHIGNFALTITLGPVVSLFDGVASLQGMKEMQVGHLRADCAIDVGVSFGAKDRYRLISGDLKAYHGPRRRSLTPAQPPVACRTQDDSRCPTQGHKRRRIFLGRIQGPWHDHQERWRGPFLRSPCSSFACRSRRFRQLTKFHPTTMTTDFSSASGTAVTIEEPSTGTTAAVLTVDIPVVVTVLPPPRSNSQSPSLERQ</sequence>
<name>A0AA39NTE1_9AGAR</name>
<dbReference type="EMBL" id="JAUEPR010000052">
    <property type="protein sequence ID" value="KAK0471335.1"/>
    <property type="molecule type" value="Genomic_DNA"/>
</dbReference>
<organism evidence="2 3">
    <name type="scientific">Armillaria novae-zelandiae</name>
    <dbReference type="NCBI Taxonomy" id="153914"/>
    <lineage>
        <taxon>Eukaryota</taxon>
        <taxon>Fungi</taxon>
        <taxon>Dikarya</taxon>
        <taxon>Basidiomycota</taxon>
        <taxon>Agaricomycotina</taxon>
        <taxon>Agaricomycetes</taxon>
        <taxon>Agaricomycetidae</taxon>
        <taxon>Agaricales</taxon>
        <taxon>Marasmiineae</taxon>
        <taxon>Physalacriaceae</taxon>
        <taxon>Armillaria</taxon>
    </lineage>
</organism>
<feature type="region of interest" description="Disordered" evidence="1">
    <location>
        <begin position="244"/>
        <end position="269"/>
    </location>
</feature>
<evidence type="ECO:0000313" key="3">
    <source>
        <dbReference type="Proteomes" id="UP001175227"/>
    </source>
</evidence>